<gene>
    <name evidence="3" type="ORF">ONB1V03_LOCUS16692</name>
</gene>
<evidence type="ECO:0000313" key="3">
    <source>
        <dbReference type="EMBL" id="CAD7660122.1"/>
    </source>
</evidence>
<evidence type="ECO:0000256" key="1">
    <source>
        <dbReference type="SAM" id="MobiDB-lite"/>
    </source>
</evidence>
<dbReference type="SMART" id="SM00355">
    <property type="entry name" value="ZnF_C2H2"/>
    <property type="match status" value="2"/>
</dbReference>
<protein>
    <recommendedName>
        <fullName evidence="2">C2H2-type domain-containing protein</fullName>
    </recommendedName>
</protein>
<dbReference type="AlphaFoldDB" id="A0A7R9MH20"/>
<evidence type="ECO:0000313" key="4">
    <source>
        <dbReference type="Proteomes" id="UP000728032"/>
    </source>
</evidence>
<feature type="region of interest" description="Disordered" evidence="1">
    <location>
        <begin position="57"/>
        <end position="79"/>
    </location>
</feature>
<keyword evidence="4" id="KW-1185">Reference proteome</keyword>
<dbReference type="Proteomes" id="UP000728032">
    <property type="component" value="Unassembled WGS sequence"/>
</dbReference>
<feature type="domain" description="C2H2-type" evidence="2">
    <location>
        <begin position="28"/>
        <end position="52"/>
    </location>
</feature>
<feature type="non-terminal residue" evidence="3">
    <location>
        <position position="192"/>
    </location>
</feature>
<sequence length="192" mass="22185">MNSMADCEGDGQDNQFYETVILDTGVWYACGHDDCDHIQKNELQMIEHLRQHFSALDGHHSDDDVGSVDGINESNESKDSKIMINLSEESNHLNDSSGDEETTHEQQMDTDMPQLNANLDNDWEVWIESRELNGRDRLYCQWTDCRFNTNLRVAARRHVFNHLNGVSVHTTSPKITETDFWNQIFNDVNHND</sequence>
<feature type="domain" description="C2H2-type" evidence="2">
    <location>
        <begin position="138"/>
        <end position="162"/>
    </location>
</feature>
<dbReference type="EMBL" id="OC934152">
    <property type="protein sequence ID" value="CAD7660122.1"/>
    <property type="molecule type" value="Genomic_DNA"/>
</dbReference>
<name>A0A7R9MH20_9ACAR</name>
<dbReference type="OrthoDB" id="6530794at2759"/>
<dbReference type="InterPro" id="IPR013087">
    <property type="entry name" value="Znf_C2H2_type"/>
</dbReference>
<organism evidence="3">
    <name type="scientific">Oppiella nova</name>
    <dbReference type="NCBI Taxonomy" id="334625"/>
    <lineage>
        <taxon>Eukaryota</taxon>
        <taxon>Metazoa</taxon>
        <taxon>Ecdysozoa</taxon>
        <taxon>Arthropoda</taxon>
        <taxon>Chelicerata</taxon>
        <taxon>Arachnida</taxon>
        <taxon>Acari</taxon>
        <taxon>Acariformes</taxon>
        <taxon>Sarcoptiformes</taxon>
        <taxon>Oribatida</taxon>
        <taxon>Brachypylina</taxon>
        <taxon>Oppioidea</taxon>
        <taxon>Oppiidae</taxon>
        <taxon>Oppiella</taxon>
    </lineage>
</organism>
<evidence type="ECO:0000259" key="2">
    <source>
        <dbReference type="SMART" id="SM00355"/>
    </source>
</evidence>
<accession>A0A7R9MH20</accession>
<proteinExistence type="predicted"/>
<reference evidence="3" key="1">
    <citation type="submission" date="2020-11" db="EMBL/GenBank/DDBJ databases">
        <authorList>
            <person name="Tran Van P."/>
        </authorList>
    </citation>
    <scope>NUCLEOTIDE SEQUENCE</scope>
</reference>
<dbReference type="EMBL" id="CAJPVJ010019327">
    <property type="protein sequence ID" value="CAG2177260.1"/>
    <property type="molecule type" value="Genomic_DNA"/>
</dbReference>